<evidence type="ECO:0000313" key="2">
    <source>
        <dbReference type="Proteomes" id="UP000765509"/>
    </source>
</evidence>
<name>A0A9Q3KPQ4_9BASI</name>
<keyword evidence="2" id="KW-1185">Reference proteome</keyword>
<organism evidence="1 2">
    <name type="scientific">Austropuccinia psidii MF-1</name>
    <dbReference type="NCBI Taxonomy" id="1389203"/>
    <lineage>
        <taxon>Eukaryota</taxon>
        <taxon>Fungi</taxon>
        <taxon>Dikarya</taxon>
        <taxon>Basidiomycota</taxon>
        <taxon>Pucciniomycotina</taxon>
        <taxon>Pucciniomycetes</taxon>
        <taxon>Pucciniales</taxon>
        <taxon>Sphaerophragmiaceae</taxon>
        <taxon>Austropuccinia</taxon>
    </lineage>
</organism>
<protein>
    <submittedName>
        <fullName evidence="1">Uncharacterized protein</fullName>
    </submittedName>
</protein>
<sequence>MTKLKTFEYIQQKLGNEILQVKDQQKTVIGLENVNKANIVSLTQICARIESKVTFLNQPDENLIPFITGQLRELKLQVQNLEDSTGHNAALFQEQLEKSDKARLEFNKDIQSSINNISLKNELPSQSTPILDRNVLNLNNYLHHTISSNDVETPSNLKTFQD</sequence>
<accession>A0A9Q3KPQ4</accession>
<evidence type="ECO:0000313" key="1">
    <source>
        <dbReference type="EMBL" id="MBW0584757.1"/>
    </source>
</evidence>
<reference evidence="1" key="1">
    <citation type="submission" date="2021-03" db="EMBL/GenBank/DDBJ databases">
        <title>Draft genome sequence of rust myrtle Austropuccinia psidii MF-1, a brazilian biotype.</title>
        <authorList>
            <person name="Quecine M.C."/>
            <person name="Pachon D.M.R."/>
            <person name="Bonatelli M.L."/>
            <person name="Correr F.H."/>
            <person name="Franceschini L.M."/>
            <person name="Leite T.F."/>
            <person name="Margarido G.R.A."/>
            <person name="Almeida C.A."/>
            <person name="Ferrarezi J.A."/>
            <person name="Labate C.A."/>
        </authorList>
    </citation>
    <scope>NUCLEOTIDE SEQUENCE</scope>
    <source>
        <strain evidence="1">MF-1</strain>
    </source>
</reference>
<proteinExistence type="predicted"/>
<comment type="caution">
    <text evidence="1">The sequence shown here is derived from an EMBL/GenBank/DDBJ whole genome shotgun (WGS) entry which is preliminary data.</text>
</comment>
<dbReference type="AlphaFoldDB" id="A0A9Q3KPQ4"/>
<dbReference type="EMBL" id="AVOT02118985">
    <property type="protein sequence ID" value="MBW0584757.1"/>
    <property type="molecule type" value="Genomic_DNA"/>
</dbReference>
<dbReference type="Proteomes" id="UP000765509">
    <property type="component" value="Unassembled WGS sequence"/>
</dbReference>
<gene>
    <name evidence="1" type="ORF">O181_124472</name>
</gene>